<keyword evidence="1" id="KW-0732">Signal</keyword>
<reference evidence="2 3" key="1">
    <citation type="submission" date="2020-08" db="EMBL/GenBank/DDBJ databases">
        <title>Genomic Encyclopedia of Type Strains, Phase IV (KMG-IV): sequencing the most valuable type-strain genomes for metagenomic binning, comparative biology and taxonomic classification.</title>
        <authorList>
            <person name="Goeker M."/>
        </authorList>
    </citation>
    <scope>NUCLEOTIDE SEQUENCE [LARGE SCALE GENOMIC DNA]</scope>
    <source>
        <strain evidence="2 3">YIM 65646</strain>
    </source>
</reference>
<feature type="chain" id="PRO_5032896693" description="Lipoprotein" evidence="1">
    <location>
        <begin position="22"/>
        <end position="368"/>
    </location>
</feature>
<sequence length="368" mass="38899">MRTSLLALSAVLVLGACTPQADLVSPQPMSDDEAAAVHAGIEAFGALPALSYEGVQNSFSGAGKDWTVSWQVTSGATAYGRAAGDGFDIGVMSVDGMVFLHAPEKYWAREPSSELGSKGIGDAWARVYDQGVIDPARFFTPAAYAAALGEAMEINGVFDRPLPLPVDVDGVRAHVVEVGEGTVRIGEDGSILGVEDVEVAGIDGSGVDFTGDVAPMDRTGVERMRDDVLGAVGRVGEVRWFDNIFSDVDQDTVDLSCDHRGTCTLKVKVTLEVAPEEKGVRFAFMVGFEARAWVEEGNEGKCSQLKKVAAGKSATMSCKARVRLTDGADTWISGEGYAQRVYAIYYGDVAGLTAKVTDEAARILADLP</sequence>
<keyword evidence="3" id="KW-1185">Reference proteome</keyword>
<evidence type="ECO:0000313" key="2">
    <source>
        <dbReference type="EMBL" id="MBB6039889.1"/>
    </source>
</evidence>
<protein>
    <recommendedName>
        <fullName evidence="4">Lipoprotein</fullName>
    </recommendedName>
</protein>
<gene>
    <name evidence="2" type="ORF">HNR73_007788</name>
</gene>
<organism evidence="2 3">
    <name type="scientific">Phytomonospora endophytica</name>
    <dbReference type="NCBI Taxonomy" id="714109"/>
    <lineage>
        <taxon>Bacteria</taxon>
        <taxon>Bacillati</taxon>
        <taxon>Actinomycetota</taxon>
        <taxon>Actinomycetes</taxon>
        <taxon>Micromonosporales</taxon>
        <taxon>Micromonosporaceae</taxon>
        <taxon>Phytomonospora</taxon>
    </lineage>
</organism>
<dbReference type="RefSeq" id="WP_184792968.1">
    <property type="nucleotide sequence ID" value="NZ_BONT01000103.1"/>
</dbReference>
<comment type="caution">
    <text evidence="2">The sequence shown here is derived from an EMBL/GenBank/DDBJ whole genome shotgun (WGS) entry which is preliminary data.</text>
</comment>
<evidence type="ECO:0000313" key="3">
    <source>
        <dbReference type="Proteomes" id="UP000548476"/>
    </source>
</evidence>
<feature type="signal peptide" evidence="1">
    <location>
        <begin position="1"/>
        <end position="21"/>
    </location>
</feature>
<dbReference type="EMBL" id="JACHGT010000027">
    <property type="protein sequence ID" value="MBB6039889.1"/>
    <property type="molecule type" value="Genomic_DNA"/>
</dbReference>
<accession>A0A841G556</accession>
<dbReference type="Proteomes" id="UP000548476">
    <property type="component" value="Unassembled WGS sequence"/>
</dbReference>
<dbReference type="PROSITE" id="PS51257">
    <property type="entry name" value="PROKAR_LIPOPROTEIN"/>
    <property type="match status" value="1"/>
</dbReference>
<evidence type="ECO:0008006" key="4">
    <source>
        <dbReference type="Google" id="ProtNLM"/>
    </source>
</evidence>
<name>A0A841G556_9ACTN</name>
<proteinExistence type="predicted"/>
<evidence type="ECO:0000256" key="1">
    <source>
        <dbReference type="SAM" id="SignalP"/>
    </source>
</evidence>
<dbReference type="AlphaFoldDB" id="A0A841G556"/>